<evidence type="ECO:0000256" key="1">
    <source>
        <dbReference type="ARBA" id="ARBA00022679"/>
    </source>
</evidence>
<dbReference type="Gene3D" id="3.40.50.150">
    <property type="entry name" value="Vaccinia Virus protein VP39"/>
    <property type="match status" value="1"/>
</dbReference>
<dbReference type="Proteomes" id="UP001153069">
    <property type="component" value="Unassembled WGS sequence"/>
</dbReference>
<dbReference type="InterPro" id="IPR013217">
    <property type="entry name" value="Methyltransf_12"/>
</dbReference>
<dbReference type="PANTHER" id="PTHR43861">
    <property type="entry name" value="TRANS-ACONITATE 2-METHYLTRANSFERASE-RELATED"/>
    <property type="match status" value="1"/>
</dbReference>
<dbReference type="Pfam" id="PF08242">
    <property type="entry name" value="Methyltransf_12"/>
    <property type="match status" value="1"/>
</dbReference>
<accession>A0A9N8DC57</accession>
<reference evidence="3" key="1">
    <citation type="submission" date="2020-06" db="EMBL/GenBank/DDBJ databases">
        <authorList>
            <consortium name="Plant Systems Biology data submission"/>
        </authorList>
    </citation>
    <scope>NUCLEOTIDE SEQUENCE</scope>
    <source>
        <strain evidence="3">D6</strain>
    </source>
</reference>
<dbReference type="EMBL" id="CAICTM010000013">
    <property type="protein sequence ID" value="CAB9497014.1"/>
    <property type="molecule type" value="Genomic_DNA"/>
</dbReference>
<evidence type="ECO:0000313" key="4">
    <source>
        <dbReference type="Proteomes" id="UP001153069"/>
    </source>
</evidence>
<name>A0A9N8DC57_9STRA</name>
<protein>
    <recommendedName>
        <fullName evidence="2">Methyltransferase type 12 domain-containing protein</fullName>
    </recommendedName>
</protein>
<organism evidence="3 4">
    <name type="scientific">Seminavis robusta</name>
    <dbReference type="NCBI Taxonomy" id="568900"/>
    <lineage>
        <taxon>Eukaryota</taxon>
        <taxon>Sar</taxon>
        <taxon>Stramenopiles</taxon>
        <taxon>Ochrophyta</taxon>
        <taxon>Bacillariophyta</taxon>
        <taxon>Bacillariophyceae</taxon>
        <taxon>Bacillariophycidae</taxon>
        <taxon>Naviculales</taxon>
        <taxon>Naviculaceae</taxon>
        <taxon>Seminavis</taxon>
    </lineage>
</organism>
<dbReference type="PANTHER" id="PTHR43861:SF3">
    <property type="entry name" value="PUTATIVE (AFU_ORTHOLOGUE AFUA_2G14390)-RELATED"/>
    <property type="match status" value="1"/>
</dbReference>
<dbReference type="InterPro" id="IPR029063">
    <property type="entry name" value="SAM-dependent_MTases_sf"/>
</dbReference>
<dbReference type="AlphaFoldDB" id="A0A9N8DC57"/>
<dbReference type="CDD" id="cd02440">
    <property type="entry name" value="AdoMet_MTases"/>
    <property type="match status" value="1"/>
</dbReference>
<feature type="domain" description="Methyltransferase type 12" evidence="2">
    <location>
        <begin position="52"/>
        <end position="156"/>
    </location>
</feature>
<dbReference type="OrthoDB" id="66144at2759"/>
<gene>
    <name evidence="3" type="ORF">SEMRO_13_G009720.2</name>
</gene>
<keyword evidence="1" id="KW-0808">Transferase</keyword>
<proteinExistence type="predicted"/>
<comment type="caution">
    <text evidence="3">The sequence shown here is derived from an EMBL/GenBank/DDBJ whole genome shotgun (WGS) entry which is preliminary data.</text>
</comment>
<dbReference type="GO" id="GO:0016740">
    <property type="term" value="F:transferase activity"/>
    <property type="evidence" value="ECO:0007669"/>
    <property type="project" value="UniProtKB-KW"/>
</dbReference>
<evidence type="ECO:0000259" key="2">
    <source>
        <dbReference type="Pfam" id="PF08242"/>
    </source>
</evidence>
<sequence length="215" mass="23157">MSAEQDAVTKEWDAFAGEWDDMAAGYRDAFVELLWQETGYDTPDKQKDLVVLDFGCATGLLTEAIHDKVQKVVAIDVAPSMVKVLQEKIKAAEWTNVDAYCAVAANLDATPQVKTALEALEGKVDVIAASSVLSFVPAGDLEATMKVLAGLLKPGTGLLMHTDWIQGEQHPEGFTEAKAEGMYKAGGLQVKTMKTPMMKMAGHEFSVFLGVATKS</sequence>
<keyword evidence="4" id="KW-1185">Reference proteome</keyword>
<evidence type="ECO:0000313" key="3">
    <source>
        <dbReference type="EMBL" id="CAB9497014.1"/>
    </source>
</evidence>
<dbReference type="SUPFAM" id="SSF53335">
    <property type="entry name" value="S-adenosyl-L-methionine-dependent methyltransferases"/>
    <property type="match status" value="1"/>
</dbReference>